<dbReference type="STRING" id="1265861.BCAMP_01550"/>
<evidence type="ECO:0000259" key="1">
    <source>
        <dbReference type="SMART" id="SM00829"/>
    </source>
</evidence>
<keyword evidence="3" id="KW-1185">Reference proteome</keyword>
<dbReference type="CDD" id="cd05289">
    <property type="entry name" value="MDR_like_2"/>
    <property type="match status" value="1"/>
</dbReference>
<dbReference type="SUPFAM" id="SSF51735">
    <property type="entry name" value="NAD(P)-binding Rossmann-fold domains"/>
    <property type="match status" value="1"/>
</dbReference>
<dbReference type="Proteomes" id="UP000019243">
    <property type="component" value="Unassembled WGS sequence"/>
</dbReference>
<reference evidence="2 3" key="1">
    <citation type="submission" date="2012-12" db="EMBL/GenBank/DDBJ databases">
        <title>Novel taxa of Listeriaceae from agricultural environments in the United States.</title>
        <authorList>
            <person name="den Bakker H.C."/>
            <person name="Allred A."/>
            <person name="Warchocki S."/>
            <person name="Wright E.M."/>
            <person name="Burrell A."/>
            <person name="Nightingale K.K."/>
            <person name="Kephart D."/>
            <person name="Wiedmann M."/>
        </authorList>
    </citation>
    <scope>NUCLEOTIDE SEQUENCE [LARGE SCALE GENOMIC DNA]</scope>
    <source>
        <strain evidence="2 3">FSL F6-1037</strain>
    </source>
</reference>
<protein>
    <submittedName>
        <fullName evidence="2">Alcohol dehydrogenase GroES-like domain-containing protein</fullName>
    </submittedName>
</protein>
<dbReference type="Pfam" id="PF13602">
    <property type="entry name" value="ADH_zinc_N_2"/>
    <property type="match status" value="1"/>
</dbReference>
<dbReference type="InterPro" id="IPR013154">
    <property type="entry name" value="ADH-like_N"/>
</dbReference>
<dbReference type="InterPro" id="IPR052585">
    <property type="entry name" value="Lipid_raft_assoc_Zn_ADH"/>
</dbReference>
<dbReference type="Gene3D" id="3.90.180.10">
    <property type="entry name" value="Medium-chain alcohol dehydrogenases, catalytic domain"/>
    <property type="match status" value="1"/>
</dbReference>
<dbReference type="Pfam" id="PF08240">
    <property type="entry name" value="ADH_N"/>
    <property type="match status" value="1"/>
</dbReference>
<evidence type="ECO:0000313" key="3">
    <source>
        <dbReference type="Proteomes" id="UP000019243"/>
    </source>
</evidence>
<dbReference type="SUPFAM" id="SSF50129">
    <property type="entry name" value="GroES-like"/>
    <property type="match status" value="1"/>
</dbReference>
<dbReference type="InterPro" id="IPR011032">
    <property type="entry name" value="GroES-like_sf"/>
</dbReference>
<dbReference type="InterPro" id="IPR020843">
    <property type="entry name" value="ER"/>
</dbReference>
<gene>
    <name evidence="2" type="ORF">BCAMP_01550</name>
</gene>
<dbReference type="PANTHER" id="PTHR43482:SF1">
    <property type="entry name" value="PROTEIN AST1-RELATED"/>
    <property type="match status" value="1"/>
</dbReference>
<accession>W7CZ47</accession>
<dbReference type="AlphaFoldDB" id="W7CZ47"/>
<dbReference type="EMBL" id="AODH01000004">
    <property type="protein sequence ID" value="EUJ42045.1"/>
    <property type="molecule type" value="Genomic_DNA"/>
</dbReference>
<evidence type="ECO:0000313" key="2">
    <source>
        <dbReference type="EMBL" id="EUJ42045.1"/>
    </source>
</evidence>
<dbReference type="InterPro" id="IPR036291">
    <property type="entry name" value="NAD(P)-bd_dom_sf"/>
</dbReference>
<organism evidence="2 3">
    <name type="scientific">Brochothrix campestris FSL F6-1037</name>
    <dbReference type="NCBI Taxonomy" id="1265861"/>
    <lineage>
        <taxon>Bacteria</taxon>
        <taxon>Bacillati</taxon>
        <taxon>Bacillota</taxon>
        <taxon>Bacilli</taxon>
        <taxon>Bacillales</taxon>
        <taxon>Listeriaceae</taxon>
        <taxon>Brochothrix</taxon>
    </lineage>
</organism>
<dbReference type="Gene3D" id="3.40.50.720">
    <property type="entry name" value="NAD(P)-binding Rossmann-like Domain"/>
    <property type="match status" value="1"/>
</dbReference>
<name>W7CZ47_9LIST</name>
<sequence>MVTAKTIGFDRFGDVDVFEERTGEIALNSTNNVLVKVKKVGINPVEAFVRSGKMSRSAAPAQFHVLGNEVVGEVVKLYDNASNLSIGDNVIVKPGAGGYADYLTTNARNVFKVPAEMPLDFAAGFSATASTAYWALYGGFYDLKKGDTLAVVGASGSVGNFVVQLAKSFDVTIIALASAHNEAYLKESGANVFIDYRDSDAVAAYANKADFVVDASLFNKGEKVALQLVKEGGTYLGMTTLPQDTLGKNVKVVFLSRTPAMTNAVVMPFLFKFYEEHGLTLKIAETLPLTVAGVQEAHRLIVSDRAAGKIILTTED</sequence>
<dbReference type="PANTHER" id="PTHR43482">
    <property type="entry name" value="PROTEIN AST1-RELATED"/>
    <property type="match status" value="1"/>
</dbReference>
<dbReference type="GO" id="GO:0016491">
    <property type="term" value="F:oxidoreductase activity"/>
    <property type="evidence" value="ECO:0007669"/>
    <property type="project" value="InterPro"/>
</dbReference>
<proteinExistence type="predicted"/>
<comment type="caution">
    <text evidence="2">The sequence shown here is derived from an EMBL/GenBank/DDBJ whole genome shotgun (WGS) entry which is preliminary data.</text>
</comment>
<dbReference type="SMART" id="SM00829">
    <property type="entry name" value="PKS_ER"/>
    <property type="match status" value="1"/>
</dbReference>
<feature type="domain" description="Enoyl reductase (ER)" evidence="1">
    <location>
        <begin position="13"/>
        <end position="312"/>
    </location>
</feature>